<gene>
    <name evidence="4" type="ORF">GCM10017786_62490</name>
</gene>
<dbReference type="Pfam" id="PF02810">
    <property type="entry name" value="SEC-C"/>
    <property type="match status" value="1"/>
</dbReference>
<evidence type="ECO:0000256" key="2">
    <source>
        <dbReference type="HAMAP-Rule" id="MF_00612"/>
    </source>
</evidence>
<evidence type="ECO:0000313" key="4">
    <source>
        <dbReference type="EMBL" id="GHF19999.1"/>
    </source>
</evidence>
<comment type="caution">
    <text evidence="4">The sequence shown here is derived from an EMBL/GenBank/DDBJ whole genome shotgun (WGS) entry which is preliminary data.</text>
</comment>
<dbReference type="EMBL" id="BNAU01000008">
    <property type="protein sequence ID" value="GHF19999.1"/>
    <property type="molecule type" value="Genomic_DNA"/>
</dbReference>
<evidence type="ECO:0000256" key="1">
    <source>
        <dbReference type="ARBA" id="ARBA00010839"/>
    </source>
</evidence>
<dbReference type="InterPro" id="IPR023006">
    <property type="entry name" value="YchJ-like"/>
</dbReference>
<dbReference type="HAMAP" id="MF_00612">
    <property type="entry name" value="UPF0225"/>
    <property type="match status" value="1"/>
</dbReference>
<dbReference type="Gene3D" id="3.10.450.50">
    <property type="match status" value="1"/>
</dbReference>
<proteinExistence type="inferred from homology"/>
<evidence type="ECO:0000259" key="3">
    <source>
        <dbReference type="Pfam" id="PF17775"/>
    </source>
</evidence>
<dbReference type="InterPro" id="IPR004027">
    <property type="entry name" value="SEC_C_motif"/>
</dbReference>
<dbReference type="RefSeq" id="WP_191248210.1">
    <property type="nucleotide sequence ID" value="NZ_BNAU01000008.1"/>
</dbReference>
<dbReference type="Pfam" id="PF17775">
    <property type="entry name" value="YchJ_M-like"/>
    <property type="match status" value="1"/>
</dbReference>
<dbReference type="Proteomes" id="UP000605897">
    <property type="component" value="Unassembled WGS sequence"/>
</dbReference>
<dbReference type="PANTHER" id="PTHR33747:SF1">
    <property type="entry name" value="ADENYLATE CYCLASE-ASSOCIATED CAP C-TERMINAL DOMAIN-CONTAINING PROTEIN"/>
    <property type="match status" value="1"/>
</dbReference>
<dbReference type="SUPFAM" id="SSF54427">
    <property type="entry name" value="NTF2-like"/>
    <property type="match status" value="1"/>
</dbReference>
<reference evidence="5" key="1">
    <citation type="journal article" date="2019" name="Int. J. Syst. Evol. Microbiol.">
        <title>The Global Catalogue of Microorganisms (GCM) 10K type strain sequencing project: providing services to taxonomists for standard genome sequencing and annotation.</title>
        <authorList>
            <consortium name="The Broad Institute Genomics Platform"/>
            <consortium name="The Broad Institute Genome Sequencing Center for Infectious Disease"/>
            <person name="Wu L."/>
            <person name="Ma J."/>
        </authorList>
    </citation>
    <scope>NUCLEOTIDE SEQUENCE [LARGE SCALE GENOMIC DNA]</scope>
    <source>
        <strain evidence="5">CGMCC 4.7677</strain>
    </source>
</reference>
<evidence type="ECO:0000313" key="5">
    <source>
        <dbReference type="Proteomes" id="UP000605897"/>
    </source>
</evidence>
<protein>
    <recommendedName>
        <fullName evidence="2">UPF0225 protein GCM10017786_62490</fullName>
    </recommendedName>
</protein>
<keyword evidence="5" id="KW-1185">Reference proteome</keyword>
<sequence length="128" mass="14344">MRCPCGLGETYENCCAPLHRRESAAPTAERLMRSRFSAFAVGEVDYLLASWHPDTRPATIRLDPGQRWTRLEVLATTGGSPFHTHGTVEFRAHYRDAAGPGSLHEDSEFTRVDGRWVYTGPRRVARGT</sequence>
<dbReference type="PANTHER" id="PTHR33747">
    <property type="entry name" value="UPF0225 PROTEIN SCO1677"/>
    <property type="match status" value="1"/>
</dbReference>
<organism evidence="4 5">
    <name type="scientific">Amycolatopsis deserti</name>
    <dbReference type="NCBI Taxonomy" id="185696"/>
    <lineage>
        <taxon>Bacteria</taxon>
        <taxon>Bacillati</taxon>
        <taxon>Actinomycetota</taxon>
        <taxon>Actinomycetes</taxon>
        <taxon>Pseudonocardiales</taxon>
        <taxon>Pseudonocardiaceae</taxon>
        <taxon>Amycolatopsis</taxon>
    </lineage>
</organism>
<dbReference type="InterPro" id="IPR032710">
    <property type="entry name" value="NTF2-like_dom_sf"/>
</dbReference>
<name>A0ABQ3JDA4_9PSEU</name>
<comment type="similarity">
    <text evidence="1 2">Belongs to the UPF0225 family.</text>
</comment>
<feature type="domain" description="YchJ-like middle NTF2-like" evidence="3">
    <location>
        <begin position="27"/>
        <end position="119"/>
    </location>
</feature>
<accession>A0ABQ3JDA4</accession>
<dbReference type="InterPro" id="IPR048469">
    <property type="entry name" value="YchJ-like_M"/>
</dbReference>